<reference evidence="5 6" key="1">
    <citation type="submission" date="2019-12" db="EMBL/GenBank/DDBJ databases">
        <title>Genomic-based taxomic classification of the family Erythrobacteraceae.</title>
        <authorList>
            <person name="Xu L."/>
        </authorList>
    </citation>
    <scope>NUCLEOTIDE SEQUENCE [LARGE SCALE GENOMIC DNA]</scope>
    <source>
        <strain evidence="5 6">JCM 16677</strain>
    </source>
</reference>
<keyword evidence="3" id="KW-0472">Membrane</keyword>
<dbReference type="OrthoDB" id="384661at2"/>
<name>A0A845AYQ3_9SPHN</name>
<evidence type="ECO:0000256" key="3">
    <source>
        <dbReference type="SAM" id="Phobius"/>
    </source>
</evidence>
<feature type="transmembrane region" description="Helical" evidence="3">
    <location>
        <begin position="6"/>
        <end position="27"/>
    </location>
</feature>
<dbReference type="RefSeq" id="WP_160779288.1">
    <property type="nucleotide sequence ID" value="NZ_BAAAZF010000001.1"/>
</dbReference>
<keyword evidence="3" id="KW-1133">Transmembrane helix</keyword>
<proteinExistence type="predicted"/>
<dbReference type="Proteomes" id="UP000446786">
    <property type="component" value="Unassembled WGS sequence"/>
</dbReference>
<dbReference type="InterPro" id="IPR050469">
    <property type="entry name" value="Diguanylate_Cyclase"/>
</dbReference>
<dbReference type="InterPro" id="IPR029787">
    <property type="entry name" value="Nucleotide_cyclase"/>
</dbReference>
<sequence>MQTQILGLVTPIMALFFAVSFAVLWRAGRMKRHVLGFAIAYALSAMGFLVTHFFPADAFYLFHTTQVFYTLGSAVMLAAVCERVGQRLHLGSIAIVYLVSAFVLGVAVSFSDDVGPRLIIVNTGYGVMFAMGVATLLTARRRDLVDLAIIVIMAIQAADFLVRPNLTLMFERSIPAEVYRDSIYYSLIGLVLGIKGVTIAMVLIGATIAEWTKTLRDAAEQDALTGLLNRGAFEQSIRSLLPRAQTEGRPLSLVVADIDLFKQVNDIWGHQAGDQAITAFGNLIQSTVRGSDVGGRIGGEEFCIAVWNCENEPAAGLAERIRSAFARLEHPDLNSDIRLTASFGVATARSGETYEQLFARADTALYEAKANGRDRVENAEFTRLDDIAQVEGSDLTEWKRAASN</sequence>
<feature type="transmembrane region" description="Helical" evidence="3">
    <location>
        <begin position="60"/>
        <end position="81"/>
    </location>
</feature>
<keyword evidence="6" id="KW-1185">Reference proteome</keyword>
<dbReference type="SUPFAM" id="SSF55073">
    <property type="entry name" value="Nucleotide cyclase"/>
    <property type="match status" value="1"/>
</dbReference>
<feature type="domain" description="GGDEF" evidence="4">
    <location>
        <begin position="249"/>
        <end position="381"/>
    </location>
</feature>
<comment type="catalytic activity">
    <reaction evidence="2">
        <text>2 GTP = 3',3'-c-di-GMP + 2 diphosphate</text>
        <dbReference type="Rhea" id="RHEA:24898"/>
        <dbReference type="ChEBI" id="CHEBI:33019"/>
        <dbReference type="ChEBI" id="CHEBI:37565"/>
        <dbReference type="ChEBI" id="CHEBI:58805"/>
        <dbReference type="EC" id="2.7.7.65"/>
    </reaction>
</comment>
<dbReference type="PANTHER" id="PTHR45138">
    <property type="entry name" value="REGULATORY COMPONENTS OF SENSORY TRANSDUCTION SYSTEM"/>
    <property type="match status" value="1"/>
</dbReference>
<dbReference type="InterPro" id="IPR043128">
    <property type="entry name" value="Rev_trsase/Diguanyl_cyclase"/>
</dbReference>
<feature type="transmembrane region" description="Helical" evidence="3">
    <location>
        <begin position="182"/>
        <end position="206"/>
    </location>
</feature>
<feature type="transmembrane region" description="Helical" evidence="3">
    <location>
        <begin position="144"/>
        <end position="162"/>
    </location>
</feature>
<organism evidence="5 6">
    <name type="scientific">Parerythrobacter jejuensis</name>
    <dbReference type="NCBI Taxonomy" id="795812"/>
    <lineage>
        <taxon>Bacteria</taxon>
        <taxon>Pseudomonadati</taxon>
        <taxon>Pseudomonadota</taxon>
        <taxon>Alphaproteobacteria</taxon>
        <taxon>Sphingomonadales</taxon>
        <taxon>Erythrobacteraceae</taxon>
        <taxon>Parerythrobacter</taxon>
    </lineage>
</organism>
<dbReference type="GO" id="GO:0043709">
    <property type="term" value="P:cell adhesion involved in single-species biofilm formation"/>
    <property type="evidence" value="ECO:0007669"/>
    <property type="project" value="TreeGrafter"/>
</dbReference>
<dbReference type="PANTHER" id="PTHR45138:SF9">
    <property type="entry name" value="DIGUANYLATE CYCLASE DGCM-RELATED"/>
    <property type="match status" value="1"/>
</dbReference>
<dbReference type="Gene3D" id="3.30.70.270">
    <property type="match status" value="1"/>
</dbReference>
<dbReference type="EC" id="2.7.7.65" evidence="1"/>
<evidence type="ECO:0000313" key="5">
    <source>
        <dbReference type="EMBL" id="MXP31888.1"/>
    </source>
</evidence>
<accession>A0A845AYQ3</accession>
<evidence type="ECO:0000259" key="4">
    <source>
        <dbReference type="PROSITE" id="PS50887"/>
    </source>
</evidence>
<keyword evidence="3" id="KW-0812">Transmembrane</keyword>
<dbReference type="SMART" id="SM00267">
    <property type="entry name" value="GGDEF"/>
    <property type="match status" value="1"/>
</dbReference>
<evidence type="ECO:0000256" key="2">
    <source>
        <dbReference type="ARBA" id="ARBA00034247"/>
    </source>
</evidence>
<dbReference type="GO" id="GO:0052621">
    <property type="term" value="F:diguanylate cyclase activity"/>
    <property type="evidence" value="ECO:0007669"/>
    <property type="project" value="UniProtKB-EC"/>
</dbReference>
<evidence type="ECO:0000313" key="6">
    <source>
        <dbReference type="Proteomes" id="UP000446786"/>
    </source>
</evidence>
<dbReference type="GO" id="GO:0005886">
    <property type="term" value="C:plasma membrane"/>
    <property type="evidence" value="ECO:0007669"/>
    <property type="project" value="TreeGrafter"/>
</dbReference>
<dbReference type="GO" id="GO:1902201">
    <property type="term" value="P:negative regulation of bacterial-type flagellum-dependent cell motility"/>
    <property type="evidence" value="ECO:0007669"/>
    <property type="project" value="TreeGrafter"/>
</dbReference>
<dbReference type="NCBIfam" id="TIGR00254">
    <property type="entry name" value="GGDEF"/>
    <property type="match status" value="1"/>
</dbReference>
<dbReference type="PROSITE" id="PS50887">
    <property type="entry name" value="GGDEF"/>
    <property type="match status" value="1"/>
</dbReference>
<comment type="caution">
    <text evidence="5">The sequence shown here is derived from an EMBL/GenBank/DDBJ whole genome shotgun (WGS) entry which is preliminary data.</text>
</comment>
<feature type="transmembrane region" description="Helical" evidence="3">
    <location>
        <begin position="88"/>
        <end position="111"/>
    </location>
</feature>
<evidence type="ECO:0000256" key="1">
    <source>
        <dbReference type="ARBA" id="ARBA00012528"/>
    </source>
</evidence>
<dbReference type="EMBL" id="WTYE01000001">
    <property type="protein sequence ID" value="MXP31888.1"/>
    <property type="molecule type" value="Genomic_DNA"/>
</dbReference>
<dbReference type="FunFam" id="3.30.70.270:FF:000001">
    <property type="entry name" value="Diguanylate cyclase domain protein"/>
    <property type="match status" value="1"/>
</dbReference>
<dbReference type="CDD" id="cd01949">
    <property type="entry name" value="GGDEF"/>
    <property type="match status" value="1"/>
</dbReference>
<feature type="transmembrane region" description="Helical" evidence="3">
    <location>
        <begin position="117"/>
        <end position="137"/>
    </location>
</feature>
<protein>
    <recommendedName>
        <fullName evidence="1">diguanylate cyclase</fullName>
        <ecNumber evidence="1">2.7.7.65</ecNumber>
    </recommendedName>
</protein>
<feature type="transmembrane region" description="Helical" evidence="3">
    <location>
        <begin position="34"/>
        <end position="54"/>
    </location>
</feature>
<gene>
    <name evidence="5" type="ORF">GRI94_08630</name>
</gene>
<dbReference type="Pfam" id="PF00990">
    <property type="entry name" value="GGDEF"/>
    <property type="match status" value="1"/>
</dbReference>
<dbReference type="AlphaFoldDB" id="A0A845AYQ3"/>
<dbReference type="InterPro" id="IPR000160">
    <property type="entry name" value="GGDEF_dom"/>
</dbReference>